<evidence type="ECO:0000313" key="9">
    <source>
        <dbReference type="Proteomes" id="UP000002027"/>
    </source>
</evidence>
<dbReference type="PANTHER" id="PTHR33841:SF1">
    <property type="entry name" value="DNA METHYLTRANSFERASE A"/>
    <property type="match status" value="1"/>
</dbReference>
<dbReference type="REBASE" id="22988">
    <property type="entry name" value="Sth20745III"/>
</dbReference>
<keyword evidence="2" id="KW-0489">Methyltransferase</keyword>
<dbReference type="InParanoid" id="D1CAA6"/>
<dbReference type="KEGG" id="sti:Sthe_3349"/>
<comment type="catalytic activity">
    <reaction evidence="4">
        <text>a 2'-deoxyadenosine in DNA + S-adenosyl-L-methionine = an N(6)-methyl-2'-deoxyadenosine in DNA + S-adenosyl-L-homocysteine + H(+)</text>
        <dbReference type="Rhea" id="RHEA:15197"/>
        <dbReference type="Rhea" id="RHEA-COMP:12418"/>
        <dbReference type="Rhea" id="RHEA-COMP:12419"/>
        <dbReference type="ChEBI" id="CHEBI:15378"/>
        <dbReference type="ChEBI" id="CHEBI:57856"/>
        <dbReference type="ChEBI" id="CHEBI:59789"/>
        <dbReference type="ChEBI" id="CHEBI:90615"/>
        <dbReference type="ChEBI" id="CHEBI:90616"/>
        <dbReference type="EC" id="2.1.1.72"/>
    </reaction>
</comment>
<dbReference type="eggNOG" id="COG1002">
    <property type="taxonomic scope" value="Bacteria"/>
</dbReference>
<dbReference type="SUPFAM" id="SSF53335">
    <property type="entry name" value="S-adenosyl-L-methionine-dependent methyltransferases"/>
    <property type="match status" value="1"/>
</dbReference>
<dbReference type="FunCoup" id="D1CAA6">
    <property type="interactions" value="99"/>
</dbReference>
<evidence type="ECO:0000256" key="4">
    <source>
        <dbReference type="ARBA" id="ARBA00047942"/>
    </source>
</evidence>
<gene>
    <name evidence="8" type="ordered locus">Sthe_3349</name>
</gene>
<sequence length="914" mass="102918">MTPQQFIAKWAHASLKERAAAQQHFIDLCLLLGQPTPAQADAQGAWYTFEKGVTKAGGGDGWADVWMRGHFAWEYKSPGEDLAAAYKQLVLYAADLENPPLLVVCDIARYEIHTNFTGTKKQVYRFTNADLADPEVLGILRKVFTDPEALRPEITTESVTQEAAAKFASLAGSLTARGFAPERVARFLTRLLFCLFAEDIGLLPKGLFTRLLDVTRQRPDTFARQILILFETMRDGGIFGVEEIARFNGDLFADPDAIELTREELGLLAEAARLDWGSIEPAIFGTLFERGLDPAKRAQLGAHYTSRDDILRVVEPVVMEPLRREWAAVRARADVLAEAFWAAKGPSQRERRRKELASVLLAFQERLASVTILDPACGSGNFLYVALEQLKNLEKEVISYAAHRGLSMLLPQVTPRQLHGIETNAYAHELAQIVVWIGYIQWMTMNGFQVNRDPVLEPMDTVLLMDAILDRSDPAQPREPAWPDAEFIIGNPPFLGGKRLRTELGDEYVDAMFAVYNGRVPREADLCCYWFEKARAMIAAGRVKRAGLLATNSIRGGANRRVLERIKESGDIFMAWDDEPWVLDGAAVRISMVGFDDGTEKTRTLDGVPVAAINPDLTGALDLTTARPLAENLNIAFMGDTKGGPFDIPGDLARQMLAAPLNPNGRPNSDVIVPWVNGLDITRRPRDMWIIDFGPDMPLEQAALYEQPFEYVKKHVYPVRQKSRSTRNEWWLHERPRVDMRDALRGLSRFIGTPTVAKHRLFVWLSAPTLPDHQLIVFARDDDYFFGVLHSRAHELWSLRMGTSLEDRPRYTPTTCFETFPFPRPTEEQREAIAAAARALHEHRERWLNPEGASEAELKQRTLTNLYNARPTWLDNLHRELDRAVFAAYGWPDDLSDDEILARLLALNLERAGA</sequence>
<reference evidence="9" key="1">
    <citation type="submission" date="2009-11" db="EMBL/GenBank/DDBJ databases">
        <title>The complete chromosome 2 of Sphaerobacter thermophilus DSM 20745.</title>
        <authorList>
            <person name="Lucas S."/>
            <person name="Copeland A."/>
            <person name="Lapidus A."/>
            <person name="Glavina del Rio T."/>
            <person name="Dalin E."/>
            <person name="Tice H."/>
            <person name="Bruce D."/>
            <person name="Goodwin L."/>
            <person name="Pitluck S."/>
            <person name="Kyrpides N."/>
            <person name="Mavromatis K."/>
            <person name="Ivanova N."/>
            <person name="Mikhailova N."/>
            <person name="LaButti K.M."/>
            <person name="Clum A."/>
            <person name="Sun H.I."/>
            <person name="Brettin T."/>
            <person name="Detter J.C."/>
            <person name="Han C."/>
            <person name="Larimer F."/>
            <person name="Land M."/>
            <person name="Hauser L."/>
            <person name="Markowitz V."/>
            <person name="Cheng J.F."/>
            <person name="Hugenholtz P."/>
            <person name="Woyke T."/>
            <person name="Wu D."/>
            <person name="Steenblock K."/>
            <person name="Schneider S."/>
            <person name="Pukall R."/>
            <person name="Goeker M."/>
            <person name="Klenk H.P."/>
            <person name="Eisen J.A."/>
        </authorList>
    </citation>
    <scope>NUCLEOTIDE SEQUENCE [LARGE SCALE GENOMIC DNA]</scope>
    <source>
        <strain evidence="9">ATCC 49802 / DSM 20745 / S 6022</strain>
    </source>
</reference>
<evidence type="ECO:0000259" key="7">
    <source>
        <dbReference type="Pfam" id="PF20473"/>
    </source>
</evidence>
<dbReference type="InterPro" id="IPR046820">
    <property type="entry name" value="MmeI_TRD"/>
</dbReference>
<dbReference type="GO" id="GO:0009007">
    <property type="term" value="F:site-specific DNA-methyltransferase (adenine-specific) activity"/>
    <property type="evidence" value="ECO:0007669"/>
    <property type="project" value="UniProtKB-EC"/>
</dbReference>
<dbReference type="OrthoDB" id="9815272at2"/>
<reference evidence="8 9" key="2">
    <citation type="journal article" date="2010" name="Stand. Genomic Sci.">
        <title>Complete genome sequence of Desulfohalobium retbaense type strain (HR(100)).</title>
        <authorList>
            <person name="Spring S."/>
            <person name="Nolan M."/>
            <person name="Lapidus A."/>
            <person name="Glavina Del Rio T."/>
            <person name="Copeland A."/>
            <person name="Tice H."/>
            <person name="Cheng J.F."/>
            <person name="Lucas S."/>
            <person name="Land M."/>
            <person name="Chen F."/>
            <person name="Bruce D."/>
            <person name="Goodwin L."/>
            <person name="Pitluck S."/>
            <person name="Ivanova N."/>
            <person name="Mavromatis K."/>
            <person name="Mikhailova N."/>
            <person name="Pati A."/>
            <person name="Chen A."/>
            <person name="Palaniappan K."/>
            <person name="Hauser L."/>
            <person name="Chang Y.J."/>
            <person name="Jeffries C.D."/>
            <person name="Munk C."/>
            <person name="Kiss H."/>
            <person name="Chain P."/>
            <person name="Han C."/>
            <person name="Brettin T."/>
            <person name="Detter J.C."/>
            <person name="Schuler E."/>
            <person name="Goker M."/>
            <person name="Rohde M."/>
            <person name="Bristow J."/>
            <person name="Eisen J.A."/>
            <person name="Markowitz V."/>
            <person name="Hugenholtz P."/>
            <person name="Kyrpides N.C."/>
            <person name="Klenk H.P."/>
        </authorList>
    </citation>
    <scope>NUCLEOTIDE SEQUENCE [LARGE SCALE GENOMIC DNA]</scope>
    <source>
        <strain evidence="9">ATCC 49802 / DSM 20745 / S 6022</strain>
    </source>
</reference>
<evidence type="ECO:0000256" key="2">
    <source>
        <dbReference type="ARBA" id="ARBA00022603"/>
    </source>
</evidence>
<feature type="domain" description="MmeI-like helicase spacer" evidence="5">
    <location>
        <begin position="183"/>
        <end position="252"/>
    </location>
</feature>
<feature type="domain" description="MmeI-like target recognition" evidence="6">
    <location>
        <begin position="764"/>
        <end position="824"/>
    </location>
</feature>
<dbReference type="InterPro" id="IPR046816">
    <property type="entry name" value="MmeI_Mtase"/>
</dbReference>
<proteinExistence type="predicted"/>
<evidence type="ECO:0000313" key="8">
    <source>
        <dbReference type="EMBL" id="ACZ40749.1"/>
    </source>
</evidence>
<dbReference type="EC" id="2.1.1.72" evidence="1"/>
<name>D1CAA6_SPHTD</name>
<evidence type="ECO:0000259" key="5">
    <source>
        <dbReference type="Pfam" id="PF20465"/>
    </source>
</evidence>
<dbReference type="EMBL" id="CP001824">
    <property type="protein sequence ID" value="ACZ40749.1"/>
    <property type="molecule type" value="Genomic_DNA"/>
</dbReference>
<dbReference type="InterPro" id="IPR046819">
    <property type="entry name" value="MmeI_hel"/>
</dbReference>
<dbReference type="GO" id="GO:0032259">
    <property type="term" value="P:methylation"/>
    <property type="evidence" value="ECO:0007669"/>
    <property type="project" value="UniProtKB-KW"/>
</dbReference>
<keyword evidence="3" id="KW-0808">Transferase</keyword>
<dbReference type="Gene3D" id="3.40.50.150">
    <property type="entry name" value="Vaccinia Virus protein VP39"/>
    <property type="match status" value="1"/>
</dbReference>
<dbReference type="AlphaFoldDB" id="D1CAA6"/>
<evidence type="ECO:0000259" key="6">
    <source>
        <dbReference type="Pfam" id="PF20466"/>
    </source>
</evidence>
<evidence type="ECO:0000256" key="3">
    <source>
        <dbReference type="ARBA" id="ARBA00022679"/>
    </source>
</evidence>
<dbReference type="HOGENOM" id="CLU_005831_1_1_0"/>
<protein>
    <recommendedName>
        <fullName evidence="1">site-specific DNA-methyltransferase (adenine-specific)</fullName>
        <ecNumber evidence="1">2.1.1.72</ecNumber>
    </recommendedName>
</protein>
<dbReference type="Pfam" id="PF20465">
    <property type="entry name" value="MmeI_hel"/>
    <property type="match status" value="1"/>
</dbReference>
<dbReference type="InterPro" id="IPR050953">
    <property type="entry name" value="N4_N6_ade-DNA_methylase"/>
</dbReference>
<organism evidence="8 9">
    <name type="scientific">Sphaerobacter thermophilus (strain ATCC 49802 / DSM 20745 / KCCM 41009 / NCIMB 13125 / S 6022)</name>
    <dbReference type="NCBI Taxonomy" id="479434"/>
    <lineage>
        <taxon>Bacteria</taxon>
        <taxon>Pseudomonadati</taxon>
        <taxon>Thermomicrobiota</taxon>
        <taxon>Thermomicrobia</taxon>
        <taxon>Sphaerobacterales</taxon>
        <taxon>Sphaerobacterineae</taxon>
        <taxon>Sphaerobacteraceae</taxon>
        <taxon>Sphaerobacter</taxon>
    </lineage>
</organism>
<dbReference type="Pfam" id="PF20473">
    <property type="entry name" value="MmeI_Mtase"/>
    <property type="match status" value="1"/>
</dbReference>
<dbReference type="STRING" id="479434.Sthe_3349"/>
<accession>D1CAA6</accession>
<keyword evidence="9" id="KW-1185">Reference proteome</keyword>
<feature type="domain" description="MmeI-like DNA-methyltransferase" evidence="7">
    <location>
        <begin position="356"/>
        <end position="601"/>
    </location>
</feature>
<dbReference type="PANTHER" id="PTHR33841">
    <property type="entry name" value="DNA METHYLTRANSFERASE YEEA-RELATED"/>
    <property type="match status" value="1"/>
</dbReference>
<dbReference type="InterPro" id="IPR029063">
    <property type="entry name" value="SAM-dependent_MTases_sf"/>
</dbReference>
<dbReference type="Proteomes" id="UP000002027">
    <property type="component" value="Chromosome 2"/>
</dbReference>
<dbReference type="Pfam" id="PF20466">
    <property type="entry name" value="MmeI_TRD"/>
    <property type="match status" value="1"/>
</dbReference>
<evidence type="ECO:0000256" key="1">
    <source>
        <dbReference type="ARBA" id="ARBA00011900"/>
    </source>
</evidence>